<evidence type="ECO:0000313" key="3">
    <source>
        <dbReference type="Proteomes" id="UP001295740"/>
    </source>
</evidence>
<comment type="caution">
    <text evidence="2">The sequence shown here is derived from an EMBL/GenBank/DDBJ whole genome shotgun (WGS) entry which is preliminary data.</text>
</comment>
<protein>
    <submittedName>
        <fullName evidence="2">Uu.00g137120.m01.CDS01</fullName>
    </submittedName>
</protein>
<proteinExistence type="predicted"/>
<sequence>MSARQAIEQYKDLIFAGDLRNLVCDLADVLRDLDKPVSAEQYLRKETDRQDPNREEFGLDQE</sequence>
<name>A0AAI8YIN5_9PEZI</name>
<dbReference type="AlphaFoldDB" id="A0AAI8YIN5"/>
<gene>
    <name evidence="2" type="ORF">KHLLAP_LOCUS9154</name>
</gene>
<accession>A0AAI8YIN5</accession>
<evidence type="ECO:0000313" key="2">
    <source>
        <dbReference type="EMBL" id="CAJ2508686.1"/>
    </source>
</evidence>
<feature type="region of interest" description="Disordered" evidence="1">
    <location>
        <begin position="42"/>
        <end position="62"/>
    </location>
</feature>
<dbReference type="Proteomes" id="UP001295740">
    <property type="component" value="Unassembled WGS sequence"/>
</dbReference>
<organism evidence="2 3">
    <name type="scientific">Anthostomella pinea</name>
    <dbReference type="NCBI Taxonomy" id="933095"/>
    <lineage>
        <taxon>Eukaryota</taxon>
        <taxon>Fungi</taxon>
        <taxon>Dikarya</taxon>
        <taxon>Ascomycota</taxon>
        <taxon>Pezizomycotina</taxon>
        <taxon>Sordariomycetes</taxon>
        <taxon>Xylariomycetidae</taxon>
        <taxon>Xylariales</taxon>
        <taxon>Xylariaceae</taxon>
        <taxon>Anthostomella</taxon>
    </lineage>
</organism>
<evidence type="ECO:0000256" key="1">
    <source>
        <dbReference type="SAM" id="MobiDB-lite"/>
    </source>
</evidence>
<reference evidence="2" key="1">
    <citation type="submission" date="2023-10" db="EMBL/GenBank/DDBJ databases">
        <authorList>
            <person name="Hackl T."/>
        </authorList>
    </citation>
    <scope>NUCLEOTIDE SEQUENCE</scope>
</reference>
<keyword evidence="3" id="KW-1185">Reference proteome</keyword>
<dbReference type="EMBL" id="CAUWAG010000012">
    <property type="protein sequence ID" value="CAJ2508686.1"/>
    <property type="molecule type" value="Genomic_DNA"/>
</dbReference>